<evidence type="ECO:0000313" key="2">
    <source>
        <dbReference type="EMBL" id="AEP27300.1"/>
    </source>
</evidence>
<gene>
    <name evidence="2" type="primary">ND4L</name>
</gene>
<name>A0A075B8Y1_NILMU</name>
<sequence>MIFFFMIMFNLVGLLIVRKHYLMSLIVIEIIFITLMNLFYFYLNSFYFENSLGLVYLIMGVVDSSLGLSLLVYLVRSVNLPYISSFSLC</sequence>
<organism evidence="2">
    <name type="scientific">Nilaparvata muiri</name>
    <name type="common">Planthopper</name>
    <dbReference type="NCBI Taxonomy" id="706586"/>
    <lineage>
        <taxon>Eukaryota</taxon>
        <taxon>Metazoa</taxon>
        <taxon>Ecdysozoa</taxon>
        <taxon>Arthropoda</taxon>
        <taxon>Hexapoda</taxon>
        <taxon>Insecta</taxon>
        <taxon>Pterygota</taxon>
        <taxon>Neoptera</taxon>
        <taxon>Paraneoptera</taxon>
        <taxon>Hemiptera</taxon>
        <taxon>Auchenorrhyncha</taxon>
        <taxon>Fulgoroidea</taxon>
        <taxon>Delphacidae</taxon>
        <taxon>Delphacinae</taxon>
        <taxon>Nilaparvata</taxon>
    </lineage>
</organism>
<dbReference type="Gene3D" id="1.10.287.3510">
    <property type="match status" value="1"/>
</dbReference>
<evidence type="ECO:0000256" key="1">
    <source>
        <dbReference type="SAM" id="Phobius"/>
    </source>
</evidence>
<keyword evidence="2" id="KW-0496">Mitochondrion</keyword>
<dbReference type="CTD" id="4539"/>
<keyword evidence="1" id="KW-0812">Transmembrane</keyword>
<dbReference type="AlphaFoldDB" id="A0A075B8Y1"/>
<dbReference type="GeneID" id="20004200"/>
<keyword evidence="1" id="KW-0472">Membrane</keyword>
<reference evidence="2" key="1">
    <citation type="journal article" date="2015" name="J. Econ. Entomol.">
        <title>Intraspecific and Interspecific Variations in the Mitochondrial Genomes of Nilaparvata (Hemiptera: Delphacidae).</title>
        <authorList>
            <person name="Lv L."/>
            <person name="Peng X."/>
            <person name="Jing S."/>
            <person name="Liu B."/>
            <person name="Zhu L."/>
            <person name="He G."/>
        </authorList>
    </citation>
    <scope>NUCLEOTIDE SEQUENCE</scope>
</reference>
<proteinExistence type="predicted"/>
<protein>
    <submittedName>
        <fullName evidence="2">NADH dehydrogenase subunit 4L</fullName>
    </submittedName>
</protein>
<accession>A0A075B8Y1</accession>
<dbReference type="RefSeq" id="YP_009050007.1">
    <property type="nucleotide sequence ID" value="NC_024627.1"/>
</dbReference>
<geneLocation type="mitochondrion" evidence="2"/>
<feature type="transmembrane region" description="Helical" evidence="1">
    <location>
        <begin position="21"/>
        <end position="42"/>
    </location>
</feature>
<keyword evidence="1" id="KW-1133">Transmembrane helix</keyword>
<dbReference type="EMBL" id="JN563998">
    <property type="protein sequence ID" value="AEP27300.1"/>
    <property type="molecule type" value="Genomic_DNA"/>
</dbReference>
<feature type="transmembrane region" description="Helical" evidence="1">
    <location>
        <begin position="54"/>
        <end position="75"/>
    </location>
</feature>